<dbReference type="CDD" id="cd02570">
    <property type="entry name" value="PseudoU_synth_EcTruA"/>
    <property type="match status" value="1"/>
</dbReference>
<evidence type="ECO:0000256" key="3">
    <source>
        <dbReference type="ARBA" id="ARBA00023235"/>
    </source>
</evidence>
<dbReference type="EC" id="5.4.99.12" evidence="4"/>
<dbReference type="NCBIfam" id="TIGR00071">
    <property type="entry name" value="hisT_truA"/>
    <property type="match status" value="1"/>
</dbReference>
<evidence type="ECO:0000256" key="5">
    <source>
        <dbReference type="PIRSR" id="PIRSR001430-1"/>
    </source>
</evidence>
<dbReference type="InterPro" id="IPR020103">
    <property type="entry name" value="PsdUridine_synth_cat_dom_sf"/>
</dbReference>
<dbReference type="SUPFAM" id="SSF55120">
    <property type="entry name" value="Pseudouridine synthase"/>
    <property type="match status" value="1"/>
</dbReference>
<evidence type="ECO:0000256" key="1">
    <source>
        <dbReference type="ARBA" id="ARBA00009375"/>
    </source>
</evidence>
<organism evidence="9 10">
    <name type="scientific">Sporobacter termitidis DSM 10068</name>
    <dbReference type="NCBI Taxonomy" id="1123282"/>
    <lineage>
        <taxon>Bacteria</taxon>
        <taxon>Bacillati</taxon>
        <taxon>Bacillota</taxon>
        <taxon>Clostridia</taxon>
        <taxon>Eubacteriales</taxon>
        <taxon>Oscillospiraceae</taxon>
        <taxon>Sporobacter</taxon>
    </lineage>
</organism>
<dbReference type="InterPro" id="IPR020094">
    <property type="entry name" value="TruA/RsuA/RluB/E/F_N"/>
</dbReference>
<keyword evidence="3 4" id="KW-0413">Isomerase</keyword>
<dbReference type="GO" id="GO:0003723">
    <property type="term" value="F:RNA binding"/>
    <property type="evidence" value="ECO:0007669"/>
    <property type="project" value="InterPro"/>
</dbReference>
<keyword evidence="2 4" id="KW-0819">tRNA processing</keyword>
<dbReference type="AlphaFoldDB" id="A0A1M5ZEW5"/>
<dbReference type="EMBL" id="FQXV01000018">
    <property type="protein sequence ID" value="SHI22780.1"/>
    <property type="molecule type" value="Genomic_DNA"/>
</dbReference>
<dbReference type="GO" id="GO:0031119">
    <property type="term" value="P:tRNA pseudouridine synthesis"/>
    <property type="evidence" value="ECO:0007669"/>
    <property type="project" value="UniProtKB-UniRule"/>
</dbReference>
<accession>A0A1M5ZEW5</accession>
<proteinExistence type="inferred from homology"/>
<keyword evidence="10" id="KW-1185">Reference proteome</keyword>
<comment type="similarity">
    <text evidence="1 4 7">Belongs to the tRNA pseudouridine synthase TruA family.</text>
</comment>
<dbReference type="OrthoDB" id="9811823at2"/>
<dbReference type="InterPro" id="IPR020095">
    <property type="entry name" value="PsdUridine_synth_TruA_C"/>
</dbReference>
<evidence type="ECO:0000256" key="7">
    <source>
        <dbReference type="RuleBase" id="RU003792"/>
    </source>
</evidence>
<dbReference type="Gene3D" id="3.30.70.660">
    <property type="entry name" value="Pseudouridine synthase I, catalytic domain, C-terminal subdomain"/>
    <property type="match status" value="1"/>
</dbReference>
<name>A0A1M5ZEW5_9FIRM</name>
<protein>
    <recommendedName>
        <fullName evidence="4">tRNA pseudouridine synthase A</fullName>
        <ecNumber evidence="4">5.4.99.12</ecNumber>
    </recommendedName>
    <alternativeName>
        <fullName evidence="4">tRNA pseudouridine(38-40) synthase</fullName>
    </alternativeName>
    <alternativeName>
        <fullName evidence="4">tRNA pseudouridylate synthase I</fullName>
    </alternativeName>
    <alternativeName>
        <fullName evidence="4">tRNA-uridine isomerase I</fullName>
    </alternativeName>
</protein>
<feature type="domain" description="Pseudouridine synthase I TruA alpha/beta" evidence="8">
    <location>
        <begin position="143"/>
        <end position="245"/>
    </location>
</feature>
<feature type="domain" description="Pseudouridine synthase I TruA alpha/beta" evidence="8">
    <location>
        <begin position="9"/>
        <end position="99"/>
    </location>
</feature>
<evidence type="ECO:0000256" key="2">
    <source>
        <dbReference type="ARBA" id="ARBA00022694"/>
    </source>
</evidence>
<dbReference type="Gene3D" id="3.30.70.580">
    <property type="entry name" value="Pseudouridine synthase I, catalytic domain, N-terminal subdomain"/>
    <property type="match status" value="1"/>
</dbReference>
<comment type="caution">
    <text evidence="4">Lacks conserved residue(s) required for the propagation of feature annotation.</text>
</comment>
<dbReference type="PANTHER" id="PTHR11142">
    <property type="entry name" value="PSEUDOURIDYLATE SYNTHASE"/>
    <property type="match status" value="1"/>
</dbReference>
<dbReference type="InterPro" id="IPR001406">
    <property type="entry name" value="PsdUridine_synth_TruA"/>
</dbReference>
<dbReference type="PIRSF" id="PIRSF001430">
    <property type="entry name" value="tRNA_psdUrid_synth"/>
    <property type="match status" value="1"/>
</dbReference>
<evidence type="ECO:0000313" key="9">
    <source>
        <dbReference type="EMBL" id="SHI22780.1"/>
    </source>
</evidence>
<evidence type="ECO:0000313" key="10">
    <source>
        <dbReference type="Proteomes" id="UP000183995"/>
    </source>
</evidence>
<comment type="catalytic activity">
    <reaction evidence="4 7">
        <text>uridine(38/39/40) in tRNA = pseudouridine(38/39/40) in tRNA</text>
        <dbReference type="Rhea" id="RHEA:22376"/>
        <dbReference type="Rhea" id="RHEA-COMP:10085"/>
        <dbReference type="Rhea" id="RHEA-COMP:10087"/>
        <dbReference type="ChEBI" id="CHEBI:65314"/>
        <dbReference type="ChEBI" id="CHEBI:65315"/>
        <dbReference type="EC" id="5.4.99.12"/>
    </reaction>
</comment>
<dbReference type="HAMAP" id="MF_00171">
    <property type="entry name" value="TruA"/>
    <property type="match status" value="1"/>
</dbReference>
<comment type="function">
    <text evidence="4">Formation of pseudouridine at positions 38, 39 and 40 in the anticodon stem and loop of transfer RNAs.</text>
</comment>
<dbReference type="PANTHER" id="PTHR11142:SF0">
    <property type="entry name" value="TRNA PSEUDOURIDINE SYNTHASE-LIKE 1"/>
    <property type="match status" value="1"/>
</dbReference>
<reference evidence="9 10" key="1">
    <citation type="submission" date="2016-11" db="EMBL/GenBank/DDBJ databases">
        <authorList>
            <person name="Jaros S."/>
            <person name="Januszkiewicz K."/>
            <person name="Wedrychowicz H."/>
        </authorList>
    </citation>
    <scope>NUCLEOTIDE SEQUENCE [LARGE SCALE GENOMIC DNA]</scope>
    <source>
        <strain evidence="9 10">DSM 10068</strain>
    </source>
</reference>
<dbReference type="Pfam" id="PF01416">
    <property type="entry name" value="PseudoU_synth_1"/>
    <property type="match status" value="2"/>
</dbReference>
<dbReference type="GO" id="GO:0160147">
    <property type="term" value="F:tRNA pseudouridine(38-40) synthase activity"/>
    <property type="evidence" value="ECO:0007669"/>
    <property type="project" value="UniProtKB-EC"/>
</dbReference>
<comment type="subunit">
    <text evidence="4">Homodimer.</text>
</comment>
<dbReference type="RefSeq" id="WP_073082583.1">
    <property type="nucleotide sequence ID" value="NZ_FQXV01000018.1"/>
</dbReference>
<dbReference type="InterPro" id="IPR020097">
    <property type="entry name" value="PsdUridine_synth_TruA_a/b_dom"/>
</dbReference>
<dbReference type="STRING" id="1123282.SAMN02745823_03644"/>
<feature type="active site" description="Nucleophile" evidence="4 5">
    <location>
        <position position="52"/>
    </location>
</feature>
<evidence type="ECO:0000259" key="8">
    <source>
        <dbReference type="Pfam" id="PF01416"/>
    </source>
</evidence>
<sequence>MRNIALRLRYDGTRYHGWQEQKNDVTVAATLQKALTRVCGHPVKAVGCGRTDAGVHAERYCANFKTDARIPADRLPLALNALLPPDIAVTDAVDADEDFNAILSCLKKEYTYKIYNSRIRDPFYADRAYFYPAPLNAELMARAARHFVGTRDFAAVRSVGTETKTTVRTVYWYEVTQSGRMLELRVCADGFLYNMARAMAGTLLYVSEGKIGPDELPGLLEARDRRLTGPTVPPCGLYMTRIWYDGPVGRMMSAD</sequence>
<evidence type="ECO:0000256" key="6">
    <source>
        <dbReference type="PIRSR" id="PIRSR001430-2"/>
    </source>
</evidence>
<feature type="binding site" evidence="4 6">
    <location>
        <position position="110"/>
    </location>
    <ligand>
        <name>substrate</name>
    </ligand>
</feature>
<dbReference type="FunFam" id="3.30.70.580:FF:000001">
    <property type="entry name" value="tRNA pseudouridine synthase A"/>
    <property type="match status" value="1"/>
</dbReference>
<evidence type="ECO:0000256" key="4">
    <source>
        <dbReference type="HAMAP-Rule" id="MF_00171"/>
    </source>
</evidence>
<gene>
    <name evidence="4" type="primary">truA</name>
    <name evidence="9" type="ORF">SAMN02745823_03644</name>
</gene>
<dbReference type="Proteomes" id="UP000183995">
    <property type="component" value="Unassembled WGS sequence"/>
</dbReference>